<proteinExistence type="predicted"/>
<organism evidence="7 8">
    <name type="scientific">Macrolepiota fuliginosa MF-IS2</name>
    <dbReference type="NCBI Taxonomy" id="1400762"/>
    <lineage>
        <taxon>Eukaryota</taxon>
        <taxon>Fungi</taxon>
        <taxon>Dikarya</taxon>
        <taxon>Basidiomycota</taxon>
        <taxon>Agaricomycotina</taxon>
        <taxon>Agaricomycetes</taxon>
        <taxon>Agaricomycetidae</taxon>
        <taxon>Agaricales</taxon>
        <taxon>Agaricineae</taxon>
        <taxon>Agaricaceae</taxon>
        <taxon>Macrolepiota</taxon>
    </lineage>
</organism>
<dbReference type="PANTHER" id="PTHR23423">
    <property type="entry name" value="ORGANIC SOLUTE TRANSPORTER-RELATED"/>
    <property type="match status" value="1"/>
</dbReference>
<evidence type="ECO:0000313" key="8">
    <source>
        <dbReference type="Proteomes" id="UP000807342"/>
    </source>
</evidence>
<dbReference type="Proteomes" id="UP000807342">
    <property type="component" value="Unassembled WGS sequence"/>
</dbReference>
<keyword evidence="2 6" id="KW-0812">Transmembrane</keyword>
<dbReference type="SMART" id="SM01417">
    <property type="entry name" value="Solute_trans_a"/>
    <property type="match status" value="1"/>
</dbReference>
<dbReference type="InterPro" id="IPR005178">
    <property type="entry name" value="Ostalpha/TMEM184C"/>
</dbReference>
<protein>
    <submittedName>
        <fullName evidence="7">DUF300-domain-containing protein</fullName>
    </submittedName>
</protein>
<evidence type="ECO:0000256" key="4">
    <source>
        <dbReference type="ARBA" id="ARBA00023136"/>
    </source>
</evidence>
<feature type="compositionally biased region" description="Polar residues" evidence="5">
    <location>
        <begin position="838"/>
        <end position="850"/>
    </location>
</feature>
<sequence length="896" mass="101316">MSSSPDPEVCHKEKAESPPSLFQNGNLVGWIVAGCFTIIATVTSFWLVNKHLQWYTNKREQRYIVRLLFMVPLYAIISLASYLWWSHATPLILIRDGYESTVLTAFFYLLLMYLSPVADEQRQIFMKHGLSRQNDIERMKKGEPVQRWVFPLGFIKWKPIDGLYFLQLMKWGVLQYCVLRPLTTLIAVVLDYMGLYCESSWGLGWGHIYLVIVVSLSVTIAMYCLIQLYVAVSRDLAKHKPLLKLFAIKAVVFLTFWQATFLSVLSMFGVVKDTKYMTADDINIGIGALLETFEMMLFAFLHVSAFTYKPYRPFHDPKSGLPPPKRTARLKSLGHAMDFRETLRELWAGCVYIWHRFRGKEPVSDVGAVRAAHYEGIFGKQRPSQLQHDHDDGGTDLKQPTLPNIRVEIDENTEVDIGGEKQWLGTGDDYGYGLKFLRRERSEGLEEQIEKELGKRGYTLRGEPVNQQHPQQKSWWRSIYNRISQTGHDEVHQIEDSKATFDMSAPRSWARSRSRTGRQSHSRHFSRDSDAERRLLANAMDIDLEDQPPPSLIVRKNRHELRQSVDQWRQSIDPQYGTEDVLMPLPVPLPDYVAYRSGHAPRTREKRVPVSGPSTPSAAATHRLEGMFKDAVGDPPVEYTPSDIVQSEVSSVEGYRLAKKTPPVCFVPSQPAIMPTNQSRMAAQRRSILYHLTDGINHVPMIADIIDAGVHDQPVQSGSATVTSPVPSHRREFANHGSRSPDLDAFPLPPDGPTTAVHQQRQSRAGPSTLPTSCLTMGLRRSSAQYYTSGAPSRKRHSLSLNTDVAYSSPSSPISPRRKKPYDILPPPGPYRQDEPTQSRATRNLSQQIPANLAPAPQNHASLLVAQSPTSPTTNDGLSRYPPHFSSPYPTIPRQT</sequence>
<gene>
    <name evidence="7" type="ORF">P691DRAFT_798913</name>
</gene>
<feature type="compositionally biased region" description="Polar residues" evidence="5">
    <location>
        <begin position="859"/>
        <end position="877"/>
    </location>
</feature>
<feature type="compositionally biased region" description="Polar residues" evidence="5">
    <location>
        <begin position="756"/>
        <end position="775"/>
    </location>
</feature>
<feature type="transmembrane region" description="Helical" evidence="6">
    <location>
        <begin position="27"/>
        <end position="47"/>
    </location>
</feature>
<keyword evidence="3 6" id="KW-1133">Transmembrane helix</keyword>
<feature type="transmembrane region" description="Helical" evidence="6">
    <location>
        <begin position="97"/>
        <end position="118"/>
    </location>
</feature>
<feature type="compositionally biased region" description="Polar residues" evidence="5">
    <location>
        <begin position="782"/>
        <end position="791"/>
    </location>
</feature>
<feature type="region of interest" description="Disordered" evidence="5">
    <location>
        <begin position="503"/>
        <end position="531"/>
    </location>
</feature>
<evidence type="ECO:0000256" key="1">
    <source>
        <dbReference type="ARBA" id="ARBA00004141"/>
    </source>
</evidence>
<name>A0A9P5XNG0_9AGAR</name>
<dbReference type="OrthoDB" id="5348404at2759"/>
<evidence type="ECO:0000313" key="7">
    <source>
        <dbReference type="EMBL" id="KAF9453990.1"/>
    </source>
</evidence>
<dbReference type="GO" id="GO:0016020">
    <property type="term" value="C:membrane"/>
    <property type="evidence" value="ECO:0007669"/>
    <property type="project" value="UniProtKB-SubCell"/>
</dbReference>
<dbReference type="Pfam" id="PF03619">
    <property type="entry name" value="Solute_trans_a"/>
    <property type="match status" value="1"/>
</dbReference>
<feature type="transmembrane region" description="Helical" evidence="6">
    <location>
        <begin position="67"/>
        <end position="85"/>
    </location>
</feature>
<accession>A0A9P5XNG0</accession>
<feature type="compositionally biased region" description="Basic residues" evidence="5">
    <location>
        <begin position="510"/>
        <end position="524"/>
    </location>
</feature>
<dbReference type="AlphaFoldDB" id="A0A9P5XNG0"/>
<feature type="compositionally biased region" description="Polar residues" evidence="5">
    <location>
        <begin position="714"/>
        <end position="726"/>
    </location>
</feature>
<evidence type="ECO:0000256" key="5">
    <source>
        <dbReference type="SAM" id="MobiDB-lite"/>
    </source>
</evidence>
<reference evidence="7" key="1">
    <citation type="submission" date="2020-11" db="EMBL/GenBank/DDBJ databases">
        <authorList>
            <consortium name="DOE Joint Genome Institute"/>
            <person name="Ahrendt S."/>
            <person name="Riley R."/>
            <person name="Andreopoulos W."/>
            <person name="Labutti K."/>
            <person name="Pangilinan J."/>
            <person name="Ruiz-Duenas F.J."/>
            <person name="Barrasa J.M."/>
            <person name="Sanchez-Garcia M."/>
            <person name="Camarero S."/>
            <person name="Miyauchi S."/>
            <person name="Serrano A."/>
            <person name="Linde D."/>
            <person name="Babiker R."/>
            <person name="Drula E."/>
            <person name="Ayuso-Fernandez I."/>
            <person name="Pacheco R."/>
            <person name="Padilla G."/>
            <person name="Ferreira P."/>
            <person name="Barriuso J."/>
            <person name="Kellner H."/>
            <person name="Castanera R."/>
            <person name="Alfaro M."/>
            <person name="Ramirez L."/>
            <person name="Pisabarro A.G."/>
            <person name="Kuo A."/>
            <person name="Tritt A."/>
            <person name="Lipzen A."/>
            <person name="He G."/>
            <person name="Yan M."/>
            <person name="Ng V."/>
            <person name="Cullen D."/>
            <person name="Martin F."/>
            <person name="Rosso M.-N."/>
            <person name="Henrissat B."/>
            <person name="Hibbett D."/>
            <person name="Martinez A.T."/>
            <person name="Grigoriev I.V."/>
        </authorList>
    </citation>
    <scope>NUCLEOTIDE SEQUENCE</scope>
    <source>
        <strain evidence="7">MF-IS2</strain>
    </source>
</reference>
<evidence type="ECO:0000256" key="3">
    <source>
        <dbReference type="ARBA" id="ARBA00022989"/>
    </source>
</evidence>
<keyword evidence="8" id="KW-1185">Reference proteome</keyword>
<evidence type="ECO:0000256" key="6">
    <source>
        <dbReference type="SAM" id="Phobius"/>
    </source>
</evidence>
<feature type="compositionally biased region" description="Basic and acidic residues" evidence="5">
    <location>
        <begin position="729"/>
        <end position="742"/>
    </location>
</feature>
<feature type="transmembrane region" description="Helical" evidence="6">
    <location>
        <begin position="173"/>
        <end position="195"/>
    </location>
</feature>
<feature type="region of interest" description="Disordered" evidence="5">
    <location>
        <begin position="381"/>
        <end position="400"/>
    </location>
</feature>
<comment type="subcellular location">
    <subcellularLocation>
        <location evidence="1">Membrane</location>
        <topology evidence="1">Multi-pass membrane protein</topology>
    </subcellularLocation>
</comment>
<keyword evidence="4 6" id="KW-0472">Membrane</keyword>
<feature type="transmembrane region" description="Helical" evidence="6">
    <location>
        <begin position="242"/>
        <end position="270"/>
    </location>
</feature>
<feature type="transmembrane region" description="Helical" evidence="6">
    <location>
        <begin position="207"/>
        <end position="230"/>
    </location>
</feature>
<dbReference type="EMBL" id="MU151057">
    <property type="protein sequence ID" value="KAF9453990.1"/>
    <property type="molecule type" value="Genomic_DNA"/>
</dbReference>
<feature type="region of interest" description="Disordered" evidence="5">
    <location>
        <begin position="714"/>
        <end position="896"/>
    </location>
</feature>
<comment type="caution">
    <text evidence="7">The sequence shown here is derived from an EMBL/GenBank/DDBJ whole genome shotgun (WGS) entry which is preliminary data.</text>
</comment>
<evidence type="ECO:0000256" key="2">
    <source>
        <dbReference type="ARBA" id="ARBA00022692"/>
    </source>
</evidence>